<keyword evidence="1" id="KW-0732">Signal</keyword>
<name>A0A7G5H7K7_9BACT</name>
<dbReference type="Gene3D" id="2.40.128.520">
    <property type="match status" value="1"/>
</dbReference>
<dbReference type="Proteomes" id="UP000515369">
    <property type="component" value="Chromosome"/>
</dbReference>
<protein>
    <submittedName>
        <fullName evidence="3">DUF2147 domain-containing protein</fullName>
    </submittedName>
</protein>
<evidence type="ECO:0000313" key="4">
    <source>
        <dbReference type="Proteomes" id="UP000515369"/>
    </source>
</evidence>
<dbReference type="Pfam" id="PF09917">
    <property type="entry name" value="DUF2147"/>
    <property type="match status" value="1"/>
</dbReference>
<feature type="domain" description="DUF2147" evidence="2">
    <location>
        <begin position="31"/>
        <end position="130"/>
    </location>
</feature>
<evidence type="ECO:0000256" key="1">
    <source>
        <dbReference type="SAM" id="SignalP"/>
    </source>
</evidence>
<feature type="signal peptide" evidence="1">
    <location>
        <begin position="1"/>
        <end position="22"/>
    </location>
</feature>
<dbReference type="EMBL" id="CP059732">
    <property type="protein sequence ID" value="QMW07099.1"/>
    <property type="molecule type" value="Genomic_DNA"/>
</dbReference>
<keyword evidence="4" id="KW-1185">Reference proteome</keyword>
<sequence length="134" mass="15408">MFIRRCPLWFVVLLFFLLGAKADQPADRIIGRWQFPSKGSSVDIYRQGGLYFARVAEVDQAGEQNFGLMKDSLLIRDLRFDGEVWAGGRLIHPKTGISLSAEVEMSRPQVINVTIYKGIKLLHRKFIMTRQEKH</sequence>
<evidence type="ECO:0000313" key="3">
    <source>
        <dbReference type="EMBL" id="QMW07099.1"/>
    </source>
</evidence>
<dbReference type="AlphaFoldDB" id="A0A7G5H7K7"/>
<organism evidence="3 4">
    <name type="scientific">Spirosoma foliorum</name>
    <dbReference type="NCBI Taxonomy" id="2710596"/>
    <lineage>
        <taxon>Bacteria</taxon>
        <taxon>Pseudomonadati</taxon>
        <taxon>Bacteroidota</taxon>
        <taxon>Cytophagia</taxon>
        <taxon>Cytophagales</taxon>
        <taxon>Cytophagaceae</taxon>
        <taxon>Spirosoma</taxon>
    </lineage>
</organism>
<reference evidence="3 4" key="1">
    <citation type="submission" date="2020-07" db="EMBL/GenBank/DDBJ databases">
        <title>Spirosoma foliorum sp. nov., isolated from the leaves on the Nejang mountain Korea, Republic of.</title>
        <authorList>
            <person name="Ho H."/>
            <person name="Lee Y.-J."/>
            <person name="Nurcahyanto D.-A."/>
            <person name="Kim S.-G."/>
        </authorList>
    </citation>
    <scope>NUCLEOTIDE SEQUENCE [LARGE SCALE GENOMIC DNA]</scope>
    <source>
        <strain evidence="3 4">PL0136</strain>
    </source>
</reference>
<gene>
    <name evidence="3" type="ORF">H3H32_26860</name>
</gene>
<dbReference type="InterPro" id="IPR019223">
    <property type="entry name" value="DUF2147"/>
</dbReference>
<evidence type="ECO:0000259" key="2">
    <source>
        <dbReference type="Pfam" id="PF09917"/>
    </source>
</evidence>
<dbReference type="KEGG" id="sfol:H3H32_26860"/>
<accession>A0A7G5H7K7</accession>
<proteinExistence type="predicted"/>
<feature type="chain" id="PRO_5028962782" evidence="1">
    <location>
        <begin position="23"/>
        <end position="134"/>
    </location>
</feature>